<proteinExistence type="predicted"/>
<accession>A0A516KMJ5</accession>
<gene>
    <name evidence="1" type="ORF">Goe8_c00400</name>
</gene>
<sequence length="310" mass="35664">MAEHAVEIYKKFRNVEDQLRYIRSMYENSTYINNKKDMKLSELTAKQAGFHEAVGELVEFAKELLTAVNLSDDSLESDENMDPEKTKIPPLKGYFDDEVVEKYIDAQIERAMERNNAKEEFNKGVGVSPVEFVEKEQLEEEEGEYLDYMFDGLCYEQFLDKIQEMGYTLDTVPVTGGFLAGVVVNKDYCKTCNCLNECATAEEPLKVFSMEMDGFKMESYTDGVAFKQNKSENLLEYVTNVSNMVSFQVNSTLDFIEESYANVKEFTEDDIEVLRFYLSSLPANSKHEIDELSDKGVVLAFKRRILHLKK</sequence>
<protein>
    <submittedName>
        <fullName evidence="1">Uncharacterized protein</fullName>
    </submittedName>
</protein>
<evidence type="ECO:0000313" key="2">
    <source>
        <dbReference type="Proteomes" id="UP000317800"/>
    </source>
</evidence>
<dbReference type="EMBL" id="MN043729">
    <property type="protein sequence ID" value="QDP42824.1"/>
    <property type="molecule type" value="Genomic_DNA"/>
</dbReference>
<name>A0A516KMJ5_9CAUD</name>
<dbReference type="Proteomes" id="UP000317800">
    <property type="component" value="Segment"/>
</dbReference>
<organism evidence="1 2">
    <name type="scientific">Bacillus phage vB_BmeM-Goe8</name>
    <dbReference type="NCBI Taxonomy" id="2593638"/>
    <lineage>
        <taxon>Viruses</taxon>
        <taxon>Duplodnaviria</taxon>
        <taxon>Heunggongvirae</taxon>
        <taxon>Uroviricota</taxon>
        <taxon>Caudoviricetes</taxon>
        <taxon>Herelleviridae</taxon>
        <taxon>Bastillevirinae</taxon>
        <taxon>Goettingenvirus</taxon>
        <taxon>Goettingenvirus goe8</taxon>
    </lineage>
</organism>
<reference evidence="1 2" key="1">
    <citation type="submission" date="2019-06" db="EMBL/GenBank/DDBJ databases">
        <authorList>
            <person name="Hertel R."/>
        </authorList>
    </citation>
    <scope>NUCLEOTIDE SEQUENCE [LARGE SCALE GENOMIC DNA]</scope>
</reference>
<evidence type="ECO:0000313" key="1">
    <source>
        <dbReference type="EMBL" id="QDP42824.1"/>
    </source>
</evidence>
<keyword evidence="2" id="KW-1185">Reference proteome</keyword>